<evidence type="ECO:0000313" key="2">
    <source>
        <dbReference type="EMBL" id="JAD71527.1"/>
    </source>
</evidence>
<evidence type="ECO:0000256" key="1">
    <source>
        <dbReference type="SAM" id="MobiDB-lite"/>
    </source>
</evidence>
<reference evidence="2" key="1">
    <citation type="submission" date="2014-09" db="EMBL/GenBank/DDBJ databases">
        <authorList>
            <person name="Magalhaes I.L.F."/>
            <person name="Oliveira U."/>
            <person name="Santos F.R."/>
            <person name="Vidigal T.H.D.A."/>
            <person name="Brescovit A.D."/>
            <person name="Santos A.J."/>
        </authorList>
    </citation>
    <scope>NUCLEOTIDE SEQUENCE</scope>
    <source>
        <tissue evidence="2">Shoot tissue taken approximately 20 cm above the soil surface</tissue>
    </source>
</reference>
<feature type="region of interest" description="Disordered" evidence="1">
    <location>
        <begin position="1"/>
        <end position="36"/>
    </location>
</feature>
<reference evidence="2" key="2">
    <citation type="journal article" date="2015" name="Data Brief">
        <title>Shoot transcriptome of the giant reed, Arundo donax.</title>
        <authorList>
            <person name="Barrero R.A."/>
            <person name="Guerrero F.D."/>
            <person name="Moolhuijzen P."/>
            <person name="Goolsby J.A."/>
            <person name="Tidwell J."/>
            <person name="Bellgard S.E."/>
            <person name="Bellgard M.I."/>
        </authorList>
    </citation>
    <scope>NUCLEOTIDE SEQUENCE</scope>
    <source>
        <tissue evidence="2">Shoot tissue taken approximately 20 cm above the soil surface</tissue>
    </source>
</reference>
<name>A0A0A9CJ38_ARUDO</name>
<proteinExistence type="predicted"/>
<sequence length="36" mass="4076">MNQGTWRGADQGQHTERAMEPHGTSQHKAIESQKRS</sequence>
<protein>
    <submittedName>
        <fullName evidence="2">Uncharacterized protein</fullName>
    </submittedName>
</protein>
<dbReference type="AlphaFoldDB" id="A0A0A9CJ38"/>
<dbReference type="EMBL" id="GBRH01226368">
    <property type="protein sequence ID" value="JAD71527.1"/>
    <property type="molecule type" value="Transcribed_RNA"/>
</dbReference>
<accession>A0A0A9CJ38</accession>
<organism evidence="2">
    <name type="scientific">Arundo donax</name>
    <name type="common">Giant reed</name>
    <name type="synonym">Donax arundinaceus</name>
    <dbReference type="NCBI Taxonomy" id="35708"/>
    <lineage>
        <taxon>Eukaryota</taxon>
        <taxon>Viridiplantae</taxon>
        <taxon>Streptophyta</taxon>
        <taxon>Embryophyta</taxon>
        <taxon>Tracheophyta</taxon>
        <taxon>Spermatophyta</taxon>
        <taxon>Magnoliopsida</taxon>
        <taxon>Liliopsida</taxon>
        <taxon>Poales</taxon>
        <taxon>Poaceae</taxon>
        <taxon>PACMAD clade</taxon>
        <taxon>Arundinoideae</taxon>
        <taxon>Arundineae</taxon>
        <taxon>Arundo</taxon>
    </lineage>
</organism>